<dbReference type="GO" id="GO:0016787">
    <property type="term" value="F:hydrolase activity"/>
    <property type="evidence" value="ECO:0007669"/>
    <property type="project" value="UniProtKB-KW"/>
</dbReference>
<dbReference type="InterPro" id="IPR005079">
    <property type="entry name" value="Peptidase_C45_hydrolase"/>
</dbReference>
<dbReference type="Gene3D" id="3.60.60.10">
    <property type="entry name" value="Penicillin V Acylase, Chain A"/>
    <property type="match status" value="1"/>
</dbReference>
<dbReference type="STRING" id="200904.GCA_900168775_01351"/>
<name>A0A366DZ91_9BACI</name>
<dbReference type="PANTHER" id="PTHR34180">
    <property type="entry name" value="PEPTIDASE C45"/>
    <property type="match status" value="1"/>
</dbReference>
<dbReference type="InterPro" id="IPR047794">
    <property type="entry name" value="C45_proenzyme-like"/>
</dbReference>
<dbReference type="Pfam" id="PF03417">
    <property type="entry name" value="AAT"/>
    <property type="match status" value="1"/>
</dbReference>
<protein>
    <submittedName>
        <fullName evidence="2">Putative choloylglycine hydrolase</fullName>
    </submittedName>
</protein>
<comment type="caution">
    <text evidence="2">The sequence shown here is derived from an EMBL/GenBank/DDBJ whole genome shotgun (WGS) entry which is preliminary data.</text>
</comment>
<proteinExistence type="predicted"/>
<keyword evidence="3" id="KW-1185">Reference proteome</keyword>
<evidence type="ECO:0000313" key="3">
    <source>
        <dbReference type="Proteomes" id="UP000252254"/>
    </source>
</evidence>
<dbReference type="Proteomes" id="UP000252254">
    <property type="component" value="Unassembled WGS sequence"/>
</dbReference>
<gene>
    <name evidence="2" type="ORF">DES48_11071</name>
</gene>
<reference evidence="2 3" key="1">
    <citation type="submission" date="2018-06" db="EMBL/GenBank/DDBJ databases">
        <title>Genomic Encyclopedia of Type Strains, Phase IV (KMG-IV): sequencing the most valuable type-strain genomes for metagenomic binning, comparative biology and taxonomic classification.</title>
        <authorList>
            <person name="Goeker M."/>
        </authorList>
    </citation>
    <scope>NUCLEOTIDE SEQUENCE [LARGE SCALE GENOMIC DNA]</scope>
    <source>
        <strain evidence="2 3">DSM 15140</strain>
    </source>
</reference>
<keyword evidence="2" id="KW-0378">Hydrolase</keyword>
<organism evidence="2 3">
    <name type="scientific">Paraliobacillus ryukyuensis</name>
    <dbReference type="NCBI Taxonomy" id="200904"/>
    <lineage>
        <taxon>Bacteria</taxon>
        <taxon>Bacillati</taxon>
        <taxon>Bacillota</taxon>
        <taxon>Bacilli</taxon>
        <taxon>Bacillales</taxon>
        <taxon>Bacillaceae</taxon>
        <taxon>Paraliobacillus</taxon>
    </lineage>
</organism>
<dbReference type="PANTHER" id="PTHR34180:SF1">
    <property type="entry name" value="BETA-ALANYL-DOPAMINE_CARCININE HYDROLASE"/>
    <property type="match status" value="1"/>
</dbReference>
<dbReference type="RefSeq" id="WP_113869799.1">
    <property type="nucleotide sequence ID" value="NZ_BAABQN010000009.1"/>
</dbReference>
<dbReference type="InterPro" id="IPR047801">
    <property type="entry name" value="Peptidase_C45"/>
</dbReference>
<sequence length="357" mass="41333">MKAIYADLIEFRGNHYAFGHNQGLELKNGPYVRNRLKQWKTRKPRFTISVQETKEAIEEIAPQLWQELEGLKDGLEWDMSQTLQEFGGYRLDYVKSGCSILTGENYFIRNYDYHPKTYDGRFVFYQPSDGGYTTFGATQRITGRSGGMNEKGLVMGYNFMHRKRPAEGFICGMIGRFVLETCANVREAIQLLKNIPHRHSFSYIIYDRSGESYVVEASPRDVTVRAASYCTNHFVMQKDENRHYLVDSIRREQLLAAQSNRLANAEEAFRLLNNEENNIFSKEYKNWAGTIHTTAYFPNEKKLWIALGNNQVPTIIDFDKLQKGQQLMQDKVTGQVDTDIAFAHMDEGAHWQHSKKT</sequence>
<dbReference type="NCBIfam" id="NF040521">
    <property type="entry name" value="C45_proenzyme"/>
    <property type="match status" value="1"/>
</dbReference>
<dbReference type="SUPFAM" id="SSF56235">
    <property type="entry name" value="N-terminal nucleophile aminohydrolases (Ntn hydrolases)"/>
    <property type="match status" value="1"/>
</dbReference>
<dbReference type="EMBL" id="QNRI01000010">
    <property type="protein sequence ID" value="RBO94584.1"/>
    <property type="molecule type" value="Genomic_DNA"/>
</dbReference>
<dbReference type="InterPro" id="IPR029055">
    <property type="entry name" value="Ntn_hydrolases_N"/>
</dbReference>
<evidence type="ECO:0000259" key="1">
    <source>
        <dbReference type="Pfam" id="PF03417"/>
    </source>
</evidence>
<dbReference type="CDD" id="cd01935">
    <property type="entry name" value="Ntn_CGH_like"/>
    <property type="match status" value="1"/>
</dbReference>
<evidence type="ECO:0000313" key="2">
    <source>
        <dbReference type="EMBL" id="RBO94584.1"/>
    </source>
</evidence>
<dbReference type="AlphaFoldDB" id="A0A366DZ91"/>
<feature type="domain" description="Peptidase C45 hydrolase" evidence="1">
    <location>
        <begin position="104"/>
        <end position="311"/>
    </location>
</feature>
<accession>A0A366DZ91</accession>
<dbReference type="OrthoDB" id="8617387at2"/>